<dbReference type="EMBL" id="FNJI01000033">
    <property type="protein sequence ID" value="SDP67016.1"/>
    <property type="molecule type" value="Genomic_DNA"/>
</dbReference>
<evidence type="ECO:0000313" key="3">
    <source>
        <dbReference type="EMBL" id="SDP84270.1"/>
    </source>
</evidence>
<dbReference type="EMBL" id="FNJI01000083">
    <property type="protein sequence ID" value="SDP84270.1"/>
    <property type="molecule type" value="Genomic_DNA"/>
</dbReference>
<keyword evidence="1" id="KW-0472">Membrane</keyword>
<keyword evidence="4" id="KW-1185">Reference proteome</keyword>
<dbReference type="Proteomes" id="UP000199073">
    <property type="component" value="Unassembled WGS sequence"/>
</dbReference>
<sequence length="88" mass="9936">MPRKLSDEDISAIVQALYDRQSEERDCRFEDIEVSELKEVIESHRHFNEFMKMSGNTIVKTVLVIGVGGFITVFFAGVAVKVKKAMGL</sequence>
<gene>
    <name evidence="2" type="ORF">SAMN05660330_03625</name>
    <name evidence="3" type="ORF">SAMN05660330_04358</name>
</gene>
<organism evidence="3 4">
    <name type="scientific">Desulforhopalus singaporensis</name>
    <dbReference type="NCBI Taxonomy" id="91360"/>
    <lineage>
        <taxon>Bacteria</taxon>
        <taxon>Pseudomonadati</taxon>
        <taxon>Thermodesulfobacteriota</taxon>
        <taxon>Desulfobulbia</taxon>
        <taxon>Desulfobulbales</taxon>
        <taxon>Desulfocapsaceae</taxon>
        <taxon>Desulforhopalus</taxon>
    </lineage>
</organism>
<protein>
    <submittedName>
        <fullName evidence="3">Uncharacterized protein</fullName>
    </submittedName>
</protein>
<keyword evidence="1" id="KW-0812">Transmembrane</keyword>
<feature type="transmembrane region" description="Helical" evidence="1">
    <location>
        <begin position="58"/>
        <end position="80"/>
    </location>
</feature>
<reference evidence="3 4" key="1">
    <citation type="submission" date="2016-10" db="EMBL/GenBank/DDBJ databases">
        <authorList>
            <person name="de Groot N.N."/>
        </authorList>
    </citation>
    <scope>NUCLEOTIDE SEQUENCE [LARGE SCALE GENOMIC DNA]</scope>
    <source>
        <strain evidence="3 4">DSM 12130</strain>
    </source>
</reference>
<dbReference type="AlphaFoldDB" id="A0A1H0W0L2"/>
<keyword evidence="1" id="KW-1133">Transmembrane helix</keyword>
<name>A0A1H0W0L2_9BACT</name>
<accession>A0A1H0W0L2</accession>
<evidence type="ECO:0000256" key="1">
    <source>
        <dbReference type="SAM" id="Phobius"/>
    </source>
</evidence>
<proteinExistence type="predicted"/>
<evidence type="ECO:0000313" key="2">
    <source>
        <dbReference type="EMBL" id="SDP67016.1"/>
    </source>
</evidence>
<evidence type="ECO:0000313" key="4">
    <source>
        <dbReference type="Proteomes" id="UP000199073"/>
    </source>
</evidence>